<comment type="catalytic activity">
    <reaction evidence="1">
        <text>acetyl-CoA + phosphate = acetyl phosphate + CoA</text>
        <dbReference type="Rhea" id="RHEA:19521"/>
        <dbReference type="ChEBI" id="CHEBI:22191"/>
        <dbReference type="ChEBI" id="CHEBI:43474"/>
        <dbReference type="ChEBI" id="CHEBI:57287"/>
        <dbReference type="ChEBI" id="CHEBI:57288"/>
        <dbReference type="EC" id="2.3.1.8"/>
    </reaction>
</comment>
<dbReference type="OrthoDB" id="9805787at2"/>
<evidence type="ECO:0000256" key="8">
    <source>
        <dbReference type="ARBA" id="ARBA00031108"/>
    </source>
</evidence>
<evidence type="ECO:0000256" key="7">
    <source>
        <dbReference type="ARBA" id="ARBA00023315"/>
    </source>
</evidence>
<keyword evidence="7" id="KW-0012">Acyltransferase</keyword>
<proteinExistence type="inferred from homology"/>
<comment type="pathway">
    <text evidence="2">Metabolic intermediate biosynthesis; acetyl-CoA biosynthesis; acetyl-CoA from acetate: step 2/2.</text>
</comment>
<dbReference type="InterPro" id="IPR042112">
    <property type="entry name" value="P_AcTrfase_dom2"/>
</dbReference>
<keyword evidence="6 10" id="KW-0808">Transferase</keyword>
<dbReference type="Proteomes" id="UP000199589">
    <property type="component" value="Unassembled WGS sequence"/>
</dbReference>
<evidence type="ECO:0000256" key="1">
    <source>
        <dbReference type="ARBA" id="ARBA00000705"/>
    </source>
</evidence>
<dbReference type="NCBIfam" id="TIGR00651">
    <property type="entry name" value="pta"/>
    <property type="match status" value="1"/>
</dbReference>
<dbReference type="Pfam" id="PF01515">
    <property type="entry name" value="PTA_PTB"/>
    <property type="match status" value="1"/>
</dbReference>
<feature type="domain" description="Phosphate acetyl/butaryl transferase" evidence="9">
    <location>
        <begin position="4"/>
        <end position="320"/>
    </location>
</feature>
<dbReference type="SUPFAM" id="SSF53659">
    <property type="entry name" value="Isocitrate/Isopropylmalate dehydrogenase-like"/>
    <property type="match status" value="1"/>
</dbReference>
<dbReference type="RefSeq" id="WP_091897712.1">
    <property type="nucleotide sequence ID" value="NZ_FOSJ01000025.1"/>
</dbReference>
<evidence type="ECO:0000313" key="11">
    <source>
        <dbReference type="Proteomes" id="UP000199589"/>
    </source>
</evidence>
<dbReference type="Gene3D" id="3.40.50.10950">
    <property type="match status" value="1"/>
</dbReference>
<organism evidence="10 11">
    <name type="scientific">Marinilactibacillus piezotolerans</name>
    <dbReference type="NCBI Taxonomy" id="258723"/>
    <lineage>
        <taxon>Bacteria</taxon>
        <taxon>Bacillati</taxon>
        <taxon>Bacillota</taxon>
        <taxon>Bacilli</taxon>
        <taxon>Lactobacillales</taxon>
        <taxon>Carnobacteriaceae</taxon>
        <taxon>Marinilactibacillus</taxon>
    </lineage>
</organism>
<accession>A0A1I3YTK4</accession>
<dbReference type="InterPro" id="IPR050500">
    <property type="entry name" value="Phos_Acetyltrans/Butyryltrans"/>
</dbReference>
<dbReference type="InterPro" id="IPR012147">
    <property type="entry name" value="P_Ac_Bu_trans"/>
</dbReference>
<dbReference type="EMBL" id="FOSJ01000025">
    <property type="protein sequence ID" value="SFK35194.1"/>
    <property type="molecule type" value="Genomic_DNA"/>
</dbReference>
<dbReference type="InterPro" id="IPR042113">
    <property type="entry name" value="P_AcTrfase_dom1"/>
</dbReference>
<gene>
    <name evidence="10" type="ORF">SAMN04488569_102515</name>
</gene>
<keyword evidence="11" id="KW-1185">Reference proteome</keyword>
<dbReference type="InterPro" id="IPR004614">
    <property type="entry name" value="P_AcTrfase"/>
</dbReference>
<evidence type="ECO:0000256" key="3">
    <source>
        <dbReference type="ARBA" id="ARBA00005656"/>
    </source>
</evidence>
<comment type="similarity">
    <text evidence="3">Belongs to the phosphate acetyltransferase and butyryltransferase family.</text>
</comment>
<evidence type="ECO:0000313" key="10">
    <source>
        <dbReference type="EMBL" id="SFK35194.1"/>
    </source>
</evidence>
<evidence type="ECO:0000256" key="4">
    <source>
        <dbReference type="ARBA" id="ARBA00012707"/>
    </source>
</evidence>
<name>A0A1I3YTK4_9LACT</name>
<dbReference type="PIRSF" id="PIRSF000428">
    <property type="entry name" value="P_Ac_trans"/>
    <property type="match status" value="1"/>
</dbReference>
<protein>
    <recommendedName>
        <fullName evidence="5">Phosphate acetyltransferase</fullName>
        <ecNumber evidence="4">2.3.1.8</ecNumber>
    </recommendedName>
    <alternativeName>
        <fullName evidence="8">Phosphotransacetylase</fullName>
    </alternativeName>
</protein>
<dbReference type="GO" id="GO:0008959">
    <property type="term" value="F:phosphate acetyltransferase activity"/>
    <property type="evidence" value="ECO:0007669"/>
    <property type="project" value="UniProtKB-EC"/>
</dbReference>
<evidence type="ECO:0000256" key="6">
    <source>
        <dbReference type="ARBA" id="ARBA00022679"/>
    </source>
</evidence>
<evidence type="ECO:0000259" key="9">
    <source>
        <dbReference type="Pfam" id="PF01515"/>
    </source>
</evidence>
<dbReference type="InterPro" id="IPR002505">
    <property type="entry name" value="PTA_PTB"/>
</dbReference>
<dbReference type="AlphaFoldDB" id="A0A1I3YTK4"/>
<dbReference type="STRING" id="258723.GCA_900169305_01213"/>
<reference evidence="11" key="1">
    <citation type="submission" date="2016-10" db="EMBL/GenBank/DDBJ databases">
        <authorList>
            <person name="Varghese N."/>
            <person name="Submissions S."/>
        </authorList>
    </citation>
    <scope>NUCLEOTIDE SEQUENCE [LARGE SCALE GENOMIC DNA]</scope>
    <source>
        <strain evidence="11">DSM 16108</strain>
    </source>
</reference>
<dbReference type="Gene3D" id="3.40.50.10750">
    <property type="entry name" value="Isocitrate/Isopropylmalate dehydrogenase-like"/>
    <property type="match status" value="1"/>
</dbReference>
<sequence length="326" mass="35621">MELFESLKQKIHGKELRIVFPEATDERILGAAVRLQSEKILNPILLGNKDEVTKAAKDHGFDLGTIEIVDPATYDKYDEMVTAFVERRKGKATQEQAQEQLRDVNYFGTMLVYMDLADGLVSGAIHSTGETVRPALQIIKTRPGVSRTSGAFIMLRGREQEKYLFADCAINPNPDEKVLAEIAVESARTAKMFDIDPKVAMLSFSSKGSAKAPEVEKVQKATKLAQEMAPEFEIDGELQFDSAFVPAVAQQKAPGSNVAGEATVFVFPELQSGNIGYKMAQRLGGFEAVGPILQGLNKPVSDLSRGCVEEDVYKTAIITANQSIMG</sequence>
<dbReference type="PANTHER" id="PTHR43356:SF3">
    <property type="entry name" value="PHOSPHATE ACETYLTRANSFERASE"/>
    <property type="match status" value="1"/>
</dbReference>
<dbReference type="NCBIfam" id="NF007233">
    <property type="entry name" value="PRK09653.1"/>
    <property type="match status" value="1"/>
</dbReference>
<dbReference type="EC" id="2.3.1.8" evidence="4"/>
<dbReference type="PANTHER" id="PTHR43356">
    <property type="entry name" value="PHOSPHATE ACETYLTRANSFERASE"/>
    <property type="match status" value="1"/>
</dbReference>
<evidence type="ECO:0000256" key="5">
    <source>
        <dbReference type="ARBA" id="ARBA00021528"/>
    </source>
</evidence>
<evidence type="ECO:0000256" key="2">
    <source>
        <dbReference type="ARBA" id="ARBA00004989"/>
    </source>
</evidence>